<keyword evidence="2" id="KW-1185">Reference proteome</keyword>
<dbReference type="EMBL" id="KN822019">
    <property type="protein sequence ID" value="KIM66063.1"/>
    <property type="molecule type" value="Genomic_DNA"/>
</dbReference>
<name>A0A0C2ZX74_9AGAM</name>
<dbReference type="Proteomes" id="UP000053989">
    <property type="component" value="Unassembled WGS sequence"/>
</dbReference>
<evidence type="ECO:0000313" key="1">
    <source>
        <dbReference type="EMBL" id="KIM66063.1"/>
    </source>
</evidence>
<gene>
    <name evidence="1" type="ORF">SCLCIDRAFT_22275</name>
</gene>
<accession>A0A0C2ZX74</accession>
<reference evidence="1 2" key="1">
    <citation type="submission" date="2014-04" db="EMBL/GenBank/DDBJ databases">
        <authorList>
            <consortium name="DOE Joint Genome Institute"/>
            <person name="Kuo A."/>
            <person name="Kohler A."/>
            <person name="Nagy L.G."/>
            <person name="Floudas D."/>
            <person name="Copeland A."/>
            <person name="Barry K.W."/>
            <person name="Cichocki N."/>
            <person name="Veneault-Fourrey C."/>
            <person name="LaButti K."/>
            <person name="Lindquist E.A."/>
            <person name="Lipzen A."/>
            <person name="Lundell T."/>
            <person name="Morin E."/>
            <person name="Murat C."/>
            <person name="Sun H."/>
            <person name="Tunlid A."/>
            <person name="Henrissat B."/>
            <person name="Grigoriev I.V."/>
            <person name="Hibbett D.S."/>
            <person name="Martin F."/>
            <person name="Nordberg H.P."/>
            <person name="Cantor M.N."/>
            <person name="Hua S.X."/>
        </authorList>
    </citation>
    <scope>NUCLEOTIDE SEQUENCE [LARGE SCALE GENOMIC DNA]</scope>
    <source>
        <strain evidence="1 2">Foug A</strain>
    </source>
</reference>
<sequence length="69" mass="8079">MTWNVLVAVKRIRLVQDRLRDKQGFGKTLTNKSSELPYNTFFLTYITLLQPIGRHVIYTPLDSIPQLYP</sequence>
<proteinExistence type="predicted"/>
<dbReference type="InParanoid" id="A0A0C2ZX74"/>
<organism evidence="1 2">
    <name type="scientific">Scleroderma citrinum Foug A</name>
    <dbReference type="NCBI Taxonomy" id="1036808"/>
    <lineage>
        <taxon>Eukaryota</taxon>
        <taxon>Fungi</taxon>
        <taxon>Dikarya</taxon>
        <taxon>Basidiomycota</taxon>
        <taxon>Agaricomycotina</taxon>
        <taxon>Agaricomycetes</taxon>
        <taxon>Agaricomycetidae</taxon>
        <taxon>Boletales</taxon>
        <taxon>Sclerodermatineae</taxon>
        <taxon>Sclerodermataceae</taxon>
        <taxon>Scleroderma</taxon>
    </lineage>
</organism>
<evidence type="ECO:0000313" key="2">
    <source>
        <dbReference type="Proteomes" id="UP000053989"/>
    </source>
</evidence>
<dbReference type="HOGENOM" id="CLU_2777401_0_0_1"/>
<reference evidence="2" key="2">
    <citation type="submission" date="2015-01" db="EMBL/GenBank/DDBJ databases">
        <title>Evolutionary Origins and Diversification of the Mycorrhizal Mutualists.</title>
        <authorList>
            <consortium name="DOE Joint Genome Institute"/>
            <consortium name="Mycorrhizal Genomics Consortium"/>
            <person name="Kohler A."/>
            <person name="Kuo A."/>
            <person name="Nagy L.G."/>
            <person name="Floudas D."/>
            <person name="Copeland A."/>
            <person name="Barry K.W."/>
            <person name="Cichocki N."/>
            <person name="Veneault-Fourrey C."/>
            <person name="LaButti K."/>
            <person name="Lindquist E.A."/>
            <person name="Lipzen A."/>
            <person name="Lundell T."/>
            <person name="Morin E."/>
            <person name="Murat C."/>
            <person name="Riley R."/>
            <person name="Ohm R."/>
            <person name="Sun H."/>
            <person name="Tunlid A."/>
            <person name="Henrissat B."/>
            <person name="Grigoriev I.V."/>
            <person name="Hibbett D.S."/>
            <person name="Martin F."/>
        </authorList>
    </citation>
    <scope>NUCLEOTIDE SEQUENCE [LARGE SCALE GENOMIC DNA]</scope>
    <source>
        <strain evidence="2">Foug A</strain>
    </source>
</reference>
<dbReference type="AlphaFoldDB" id="A0A0C2ZX74"/>
<protein>
    <submittedName>
        <fullName evidence="1">Uncharacterized protein</fullName>
    </submittedName>
</protein>